<name>A0A3N1NYF4_9GAMM</name>
<reference evidence="2 3" key="1">
    <citation type="submission" date="2018-11" db="EMBL/GenBank/DDBJ databases">
        <title>Genomic Encyclopedia of Type Strains, Phase IV (KMG-IV): sequencing the most valuable type-strain genomes for metagenomic binning, comparative biology and taxonomic classification.</title>
        <authorList>
            <person name="Goeker M."/>
        </authorList>
    </citation>
    <scope>NUCLEOTIDE SEQUENCE [LARGE SCALE GENOMIC DNA]</scope>
    <source>
        <strain evidence="2 3">DSM 16974</strain>
    </source>
</reference>
<evidence type="ECO:0000259" key="1">
    <source>
        <dbReference type="Pfam" id="PF02036"/>
    </source>
</evidence>
<feature type="domain" description="SCP2" evidence="1">
    <location>
        <begin position="49"/>
        <end position="139"/>
    </location>
</feature>
<proteinExistence type="predicted"/>
<sequence length="160" mass="17842">MTTMQSHSASFRPSLPRLTQCAKVAQPLIPETIRRHTLGVGLNHTFSKALRRGELDFLHGRQARITVPDINLDFAVTLLGQRLQVSLKPVASDVTFRADTRSLLQIMAGQVDPDTLFFRRKLAIEGDTELGLELKNFLDSQDPEGLIPPPAYRLITSLLL</sequence>
<dbReference type="OrthoDB" id="5292463at2"/>
<evidence type="ECO:0000313" key="3">
    <source>
        <dbReference type="Proteomes" id="UP000273643"/>
    </source>
</evidence>
<organism evidence="2 3">
    <name type="scientific">Marinimicrobium koreense</name>
    <dbReference type="NCBI Taxonomy" id="306545"/>
    <lineage>
        <taxon>Bacteria</taxon>
        <taxon>Pseudomonadati</taxon>
        <taxon>Pseudomonadota</taxon>
        <taxon>Gammaproteobacteria</taxon>
        <taxon>Cellvibrionales</taxon>
        <taxon>Cellvibrionaceae</taxon>
        <taxon>Marinimicrobium</taxon>
    </lineage>
</organism>
<gene>
    <name evidence="2" type="ORF">EDC38_1866</name>
</gene>
<dbReference type="SUPFAM" id="SSF55718">
    <property type="entry name" value="SCP-like"/>
    <property type="match status" value="1"/>
</dbReference>
<dbReference type="Pfam" id="PF02036">
    <property type="entry name" value="SCP2"/>
    <property type="match status" value="1"/>
</dbReference>
<dbReference type="Proteomes" id="UP000273643">
    <property type="component" value="Unassembled WGS sequence"/>
</dbReference>
<accession>A0A3N1NYF4</accession>
<comment type="caution">
    <text evidence="2">The sequence shown here is derived from an EMBL/GenBank/DDBJ whole genome shotgun (WGS) entry which is preliminary data.</text>
</comment>
<dbReference type="AlphaFoldDB" id="A0A3N1NYF4"/>
<dbReference type="InterPro" id="IPR003033">
    <property type="entry name" value="SCP2_sterol-bd_dom"/>
</dbReference>
<evidence type="ECO:0000313" key="2">
    <source>
        <dbReference type="EMBL" id="ROQ21243.1"/>
    </source>
</evidence>
<keyword evidence="3" id="KW-1185">Reference proteome</keyword>
<dbReference type="Gene3D" id="3.30.1050.10">
    <property type="entry name" value="SCP2 sterol-binding domain"/>
    <property type="match status" value="1"/>
</dbReference>
<dbReference type="InterPro" id="IPR036527">
    <property type="entry name" value="SCP2_sterol-bd_dom_sf"/>
</dbReference>
<dbReference type="EMBL" id="RJUK01000001">
    <property type="protein sequence ID" value="ROQ21243.1"/>
    <property type="molecule type" value="Genomic_DNA"/>
</dbReference>
<dbReference type="RefSeq" id="WP_123638263.1">
    <property type="nucleotide sequence ID" value="NZ_RJUK01000001.1"/>
</dbReference>
<protein>
    <submittedName>
        <fullName evidence="2">SCP-2 sterol transfer family protein</fullName>
    </submittedName>
</protein>